<dbReference type="InterPro" id="IPR043502">
    <property type="entry name" value="DNA/RNA_pol_sf"/>
</dbReference>
<feature type="domain" description="Reverse transcriptase" evidence="1">
    <location>
        <begin position="1"/>
        <end position="206"/>
    </location>
</feature>
<dbReference type="SUPFAM" id="SSF56672">
    <property type="entry name" value="DNA/RNA polymerases"/>
    <property type="match status" value="1"/>
</dbReference>
<organism evidence="2 3">
    <name type="scientific">[Candida] arabinofermentans NRRL YB-2248</name>
    <dbReference type="NCBI Taxonomy" id="983967"/>
    <lineage>
        <taxon>Eukaryota</taxon>
        <taxon>Fungi</taxon>
        <taxon>Dikarya</taxon>
        <taxon>Ascomycota</taxon>
        <taxon>Saccharomycotina</taxon>
        <taxon>Pichiomycetes</taxon>
        <taxon>Pichiales</taxon>
        <taxon>Pichiaceae</taxon>
        <taxon>Ogataea</taxon>
        <taxon>Ogataea/Candida clade</taxon>
    </lineage>
</organism>
<protein>
    <recommendedName>
        <fullName evidence="1">Reverse transcriptase domain-containing protein</fullName>
    </recommendedName>
</protein>
<dbReference type="PROSITE" id="PS50878">
    <property type="entry name" value="RT_POL"/>
    <property type="match status" value="1"/>
</dbReference>
<dbReference type="EMBL" id="KV453864">
    <property type="protein sequence ID" value="ODV83434.1"/>
    <property type="molecule type" value="Genomic_DNA"/>
</dbReference>
<dbReference type="Proteomes" id="UP000094801">
    <property type="component" value="Unassembled WGS sequence"/>
</dbReference>
<dbReference type="InterPro" id="IPR000477">
    <property type="entry name" value="RT_dom"/>
</dbReference>
<sequence>ILIILIKKKSFASSLPHPGDLRPISICNSSMRIINFALTNRLLPIANRIISPPQQALPDRSIHRNIHTARMISEYLSKATPSESNLLLIDIAKAFDKLSHRYLFLLIQHLKFPRSITSLIITMHHSKARLLQNNLILDTAISTNTGVRQGFPISPVVFNLAIEPFIHKLQSTLIGITMFFDHNPSTHFITAKVLAYADDIITFNHN</sequence>
<reference evidence="3" key="1">
    <citation type="submission" date="2016-04" db="EMBL/GenBank/DDBJ databases">
        <title>Comparative genomics of biotechnologically important yeasts.</title>
        <authorList>
            <consortium name="DOE Joint Genome Institute"/>
            <person name="Riley R."/>
            <person name="Haridas S."/>
            <person name="Wolfe K.H."/>
            <person name="Lopes M.R."/>
            <person name="Hittinger C.T."/>
            <person name="Goker M."/>
            <person name="Salamov A."/>
            <person name="Wisecaver J."/>
            <person name="Long T.M."/>
            <person name="Aerts A.L."/>
            <person name="Barry K."/>
            <person name="Choi C."/>
            <person name="Clum A."/>
            <person name="Coughlan A.Y."/>
            <person name="Deshpande S."/>
            <person name="Douglass A.P."/>
            <person name="Hanson S.J."/>
            <person name="Klenk H.-P."/>
            <person name="Labutti K."/>
            <person name="Lapidus A."/>
            <person name="Lindquist E."/>
            <person name="Lipzen A."/>
            <person name="Meier-Kolthoff J.P."/>
            <person name="Ohm R.A."/>
            <person name="Otillar R.P."/>
            <person name="Pangilinan J."/>
            <person name="Peng Y."/>
            <person name="Rokas A."/>
            <person name="Rosa C.A."/>
            <person name="Scheuner C."/>
            <person name="Sibirny A.A."/>
            <person name="Slot J.C."/>
            <person name="Stielow J.B."/>
            <person name="Sun H."/>
            <person name="Kurtzman C.P."/>
            <person name="Blackwell M."/>
            <person name="Grigoriev I.V."/>
            <person name="Jeffries T.W."/>
        </authorList>
    </citation>
    <scope>NUCLEOTIDE SEQUENCE [LARGE SCALE GENOMIC DNA]</scope>
    <source>
        <strain evidence="3">NRRL YB-2248</strain>
    </source>
</reference>
<dbReference type="PANTHER" id="PTHR31635">
    <property type="entry name" value="REVERSE TRANSCRIPTASE DOMAIN-CONTAINING PROTEIN-RELATED"/>
    <property type="match status" value="1"/>
</dbReference>
<dbReference type="Pfam" id="PF00078">
    <property type="entry name" value="RVT_1"/>
    <property type="match status" value="1"/>
</dbReference>
<dbReference type="OrthoDB" id="4096848at2759"/>
<evidence type="ECO:0000259" key="1">
    <source>
        <dbReference type="PROSITE" id="PS50878"/>
    </source>
</evidence>
<dbReference type="PANTHER" id="PTHR31635:SF196">
    <property type="entry name" value="REVERSE TRANSCRIPTASE DOMAIN-CONTAINING PROTEIN-RELATED"/>
    <property type="match status" value="1"/>
</dbReference>
<gene>
    <name evidence="2" type="ORF">CANARDRAFT_187873</name>
</gene>
<feature type="non-terminal residue" evidence="2">
    <location>
        <position position="1"/>
    </location>
</feature>
<dbReference type="STRING" id="983967.A0A1E4SVA0"/>
<proteinExistence type="predicted"/>
<dbReference type="AlphaFoldDB" id="A0A1E4SVA0"/>
<evidence type="ECO:0000313" key="2">
    <source>
        <dbReference type="EMBL" id="ODV83434.1"/>
    </source>
</evidence>
<accession>A0A1E4SVA0</accession>
<keyword evidence="3" id="KW-1185">Reference proteome</keyword>
<name>A0A1E4SVA0_9ASCO</name>
<evidence type="ECO:0000313" key="3">
    <source>
        <dbReference type="Proteomes" id="UP000094801"/>
    </source>
</evidence>
<feature type="non-terminal residue" evidence="2">
    <location>
        <position position="206"/>
    </location>
</feature>